<keyword evidence="4" id="KW-0233">DNA recombination</keyword>
<evidence type="ECO:0000256" key="4">
    <source>
        <dbReference type="ARBA" id="ARBA00023172"/>
    </source>
</evidence>
<dbReference type="Gene3D" id="1.10.150.130">
    <property type="match status" value="1"/>
</dbReference>
<keyword evidence="2" id="KW-0229">DNA integration</keyword>
<dbReference type="Pfam" id="PF00589">
    <property type="entry name" value="Phage_integrase"/>
    <property type="match status" value="1"/>
</dbReference>
<name>A0A5Q2RS61_9ACTN</name>
<evidence type="ECO:0000313" key="9">
    <source>
        <dbReference type="Proteomes" id="UP000334019"/>
    </source>
</evidence>
<proteinExistence type="inferred from homology"/>
<dbReference type="EMBL" id="CP045851">
    <property type="protein sequence ID" value="QGG96740.1"/>
    <property type="molecule type" value="Genomic_DNA"/>
</dbReference>
<dbReference type="Proteomes" id="UP000334019">
    <property type="component" value="Chromosome"/>
</dbReference>
<dbReference type="InterPro" id="IPR002104">
    <property type="entry name" value="Integrase_catalytic"/>
</dbReference>
<evidence type="ECO:0000256" key="3">
    <source>
        <dbReference type="ARBA" id="ARBA00023125"/>
    </source>
</evidence>
<evidence type="ECO:0000256" key="5">
    <source>
        <dbReference type="PROSITE-ProRule" id="PRU01248"/>
    </source>
</evidence>
<evidence type="ECO:0000259" key="7">
    <source>
        <dbReference type="PROSITE" id="PS51900"/>
    </source>
</evidence>
<evidence type="ECO:0000256" key="1">
    <source>
        <dbReference type="ARBA" id="ARBA00008857"/>
    </source>
</evidence>
<gene>
    <name evidence="8" type="ORF">GH723_17470</name>
</gene>
<dbReference type="InterPro" id="IPR011010">
    <property type="entry name" value="DNA_brk_join_enz"/>
</dbReference>
<dbReference type="PANTHER" id="PTHR30349">
    <property type="entry name" value="PHAGE INTEGRASE-RELATED"/>
    <property type="match status" value="1"/>
</dbReference>
<dbReference type="PANTHER" id="PTHR30349:SF64">
    <property type="entry name" value="PROPHAGE INTEGRASE INTD-RELATED"/>
    <property type="match status" value="1"/>
</dbReference>
<protein>
    <submittedName>
        <fullName evidence="8">Tyrosine-type recombinase/integrase</fullName>
    </submittedName>
</protein>
<dbReference type="RefSeq" id="WP_153760843.1">
    <property type="nucleotide sequence ID" value="NZ_CP045851.1"/>
</dbReference>
<evidence type="ECO:0000259" key="6">
    <source>
        <dbReference type="PROSITE" id="PS51898"/>
    </source>
</evidence>
<evidence type="ECO:0000256" key="2">
    <source>
        <dbReference type="ARBA" id="ARBA00022908"/>
    </source>
</evidence>
<dbReference type="PROSITE" id="PS51898">
    <property type="entry name" value="TYR_RECOMBINASE"/>
    <property type="match status" value="1"/>
</dbReference>
<dbReference type="SUPFAM" id="SSF56349">
    <property type="entry name" value="DNA breaking-rejoining enzymes"/>
    <property type="match status" value="1"/>
</dbReference>
<comment type="similarity">
    <text evidence="1">Belongs to the 'phage' integrase family.</text>
</comment>
<sequence length="354" mass="38951">MNGPSTFTTKADAGLWLAKVETDRSRGVLLDRELSQRPFGEWAAGWLTGLHVKPKTEVSYESCLRNHVMPVFEDRPIGSITYRDCRSFVDDLRSKGLAAGTIGEARKILRLVLQEALREDAIHRNPADGLRVPRGSRTEMVFLTVEQVFALADAVANPPRPASHPLQHWPSYGLLVRFAAFSGLRAGEVAALRVGRVASDGSWVEVAESVEEVHGQLVYGPPKTYSRRRVDLPAALADEMAAHRASRPSDPAAPFFTSPSGGSLRHTNFYRRFFKPAVGRAGLEQRTRFHDLRHTAAALMIAQGAHLLVVKERLGHSTIAVTADRYGHLYPSLSARLTNQLDAVYEGGRDGLTS</sequence>
<dbReference type="InterPro" id="IPR013762">
    <property type="entry name" value="Integrase-like_cat_sf"/>
</dbReference>
<dbReference type="GO" id="GO:0003677">
    <property type="term" value="F:DNA binding"/>
    <property type="evidence" value="ECO:0007669"/>
    <property type="project" value="UniProtKB-UniRule"/>
</dbReference>
<dbReference type="Pfam" id="PF14659">
    <property type="entry name" value="Phage_int_SAM_3"/>
    <property type="match status" value="1"/>
</dbReference>
<dbReference type="Gene3D" id="1.10.443.10">
    <property type="entry name" value="Intergrase catalytic core"/>
    <property type="match status" value="1"/>
</dbReference>
<accession>A0A5Q2RS61</accession>
<dbReference type="AlphaFoldDB" id="A0A5Q2RS61"/>
<dbReference type="InterPro" id="IPR050090">
    <property type="entry name" value="Tyrosine_recombinase_XerCD"/>
</dbReference>
<keyword evidence="3 5" id="KW-0238">DNA-binding</keyword>
<dbReference type="InterPro" id="IPR004107">
    <property type="entry name" value="Integrase_SAM-like_N"/>
</dbReference>
<dbReference type="InterPro" id="IPR010998">
    <property type="entry name" value="Integrase_recombinase_N"/>
</dbReference>
<evidence type="ECO:0000313" key="8">
    <source>
        <dbReference type="EMBL" id="QGG96740.1"/>
    </source>
</evidence>
<dbReference type="KEGG" id="atq:GH723_17470"/>
<dbReference type="GO" id="GO:0006310">
    <property type="term" value="P:DNA recombination"/>
    <property type="evidence" value="ECO:0007669"/>
    <property type="project" value="UniProtKB-KW"/>
</dbReference>
<dbReference type="CDD" id="cd01189">
    <property type="entry name" value="INT_ICEBs1_C_like"/>
    <property type="match status" value="1"/>
</dbReference>
<dbReference type="GO" id="GO:0015074">
    <property type="term" value="P:DNA integration"/>
    <property type="evidence" value="ECO:0007669"/>
    <property type="project" value="UniProtKB-KW"/>
</dbReference>
<organism evidence="8 9">
    <name type="scientific">Actinomarinicola tropica</name>
    <dbReference type="NCBI Taxonomy" id="2789776"/>
    <lineage>
        <taxon>Bacteria</taxon>
        <taxon>Bacillati</taxon>
        <taxon>Actinomycetota</taxon>
        <taxon>Acidimicrobiia</taxon>
        <taxon>Acidimicrobiales</taxon>
        <taxon>Iamiaceae</taxon>
        <taxon>Actinomarinicola</taxon>
    </lineage>
</organism>
<keyword evidence="9" id="KW-1185">Reference proteome</keyword>
<dbReference type="PROSITE" id="PS51900">
    <property type="entry name" value="CB"/>
    <property type="match status" value="1"/>
</dbReference>
<reference evidence="8 9" key="1">
    <citation type="submission" date="2019-11" db="EMBL/GenBank/DDBJ databases">
        <authorList>
            <person name="He Y."/>
        </authorList>
    </citation>
    <scope>NUCLEOTIDE SEQUENCE [LARGE SCALE GENOMIC DNA]</scope>
    <source>
        <strain evidence="8 9">SCSIO 58843</strain>
    </source>
</reference>
<feature type="domain" description="Core-binding (CB)" evidence="7">
    <location>
        <begin position="37"/>
        <end position="117"/>
    </location>
</feature>
<dbReference type="InterPro" id="IPR044068">
    <property type="entry name" value="CB"/>
</dbReference>
<feature type="domain" description="Tyr recombinase" evidence="6">
    <location>
        <begin position="138"/>
        <end position="342"/>
    </location>
</feature>